<dbReference type="PROSITE" id="PS50158">
    <property type="entry name" value="ZF_CCHC"/>
    <property type="match status" value="1"/>
</dbReference>
<dbReference type="KEGG" id="dpx:DAPPUDRAFT_331643"/>
<dbReference type="InterPro" id="IPR001878">
    <property type="entry name" value="Znf_CCHC"/>
</dbReference>
<feature type="domain" description="CCHC-type" evidence="3">
    <location>
        <begin position="260"/>
        <end position="275"/>
    </location>
</feature>
<dbReference type="eggNOG" id="KOG0017">
    <property type="taxonomic scope" value="Eukaryota"/>
</dbReference>
<gene>
    <name evidence="4" type="ORF">DAPPUDRAFT_331643</name>
</gene>
<dbReference type="InterPro" id="IPR036875">
    <property type="entry name" value="Znf_CCHC_sf"/>
</dbReference>
<dbReference type="STRING" id="6669.E9HN05"/>
<keyword evidence="1" id="KW-0863">Zinc-finger</keyword>
<feature type="compositionally biased region" description="Low complexity" evidence="2">
    <location>
        <begin position="238"/>
        <end position="247"/>
    </location>
</feature>
<dbReference type="GO" id="GO:0003676">
    <property type="term" value="F:nucleic acid binding"/>
    <property type="evidence" value="ECO:0007669"/>
    <property type="project" value="InterPro"/>
</dbReference>
<dbReference type="EMBL" id="GL732692">
    <property type="protein sequence ID" value="EFX66843.1"/>
    <property type="molecule type" value="Genomic_DNA"/>
</dbReference>
<dbReference type="OrthoDB" id="10037266at2759"/>
<dbReference type="InParanoid" id="E9HN05"/>
<organism evidence="4 5">
    <name type="scientific">Daphnia pulex</name>
    <name type="common">Water flea</name>
    <dbReference type="NCBI Taxonomy" id="6669"/>
    <lineage>
        <taxon>Eukaryota</taxon>
        <taxon>Metazoa</taxon>
        <taxon>Ecdysozoa</taxon>
        <taxon>Arthropoda</taxon>
        <taxon>Crustacea</taxon>
        <taxon>Branchiopoda</taxon>
        <taxon>Diplostraca</taxon>
        <taxon>Cladocera</taxon>
        <taxon>Anomopoda</taxon>
        <taxon>Daphniidae</taxon>
        <taxon>Daphnia</taxon>
    </lineage>
</organism>
<evidence type="ECO:0000256" key="2">
    <source>
        <dbReference type="SAM" id="MobiDB-lite"/>
    </source>
</evidence>
<dbReference type="PANTHER" id="PTHR33194">
    <property type="entry name" value="ZINC KNUCKLE DOMAINCONTAINING PROTEIN"/>
    <property type="match status" value="1"/>
</dbReference>
<name>E9HN05_DAPPU</name>
<keyword evidence="5" id="KW-1185">Reference proteome</keyword>
<dbReference type="InterPro" id="IPR005162">
    <property type="entry name" value="Retrotrans_gag_dom"/>
</dbReference>
<feature type="region of interest" description="Disordered" evidence="2">
    <location>
        <begin position="219"/>
        <end position="257"/>
    </location>
</feature>
<keyword evidence="1" id="KW-0862">Zinc</keyword>
<dbReference type="AlphaFoldDB" id="E9HN05"/>
<keyword evidence="1" id="KW-0479">Metal-binding</keyword>
<dbReference type="GO" id="GO:0008270">
    <property type="term" value="F:zinc ion binding"/>
    <property type="evidence" value="ECO:0007669"/>
    <property type="project" value="UniProtKB-KW"/>
</dbReference>
<protein>
    <recommendedName>
        <fullName evidence="3">CCHC-type domain-containing protein</fullName>
    </recommendedName>
</protein>
<evidence type="ECO:0000313" key="5">
    <source>
        <dbReference type="Proteomes" id="UP000000305"/>
    </source>
</evidence>
<dbReference type="HOGENOM" id="CLU_795163_0_0_1"/>
<dbReference type="Proteomes" id="UP000000305">
    <property type="component" value="Unassembled WGS sequence"/>
</dbReference>
<dbReference type="Pfam" id="PF03732">
    <property type="entry name" value="Retrotrans_gag"/>
    <property type="match status" value="1"/>
</dbReference>
<dbReference type="Gene3D" id="4.10.60.10">
    <property type="entry name" value="Zinc finger, CCHC-type"/>
    <property type="match status" value="1"/>
</dbReference>
<evidence type="ECO:0000313" key="4">
    <source>
        <dbReference type="EMBL" id="EFX66843.1"/>
    </source>
</evidence>
<dbReference type="PhylomeDB" id="E9HN05"/>
<evidence type="ECO:0000259" key="3">
    <source>
        <dbReference type="PROSITE" id="PS50158"/>
    </source>
</evidence>
<reference evidence="4 5" key="1">
    <citation type="journal article" date="2011" name="Science">
        <title>The ecoresponsive genome of Daphnia pulex.</title>
        <authorList>
            <person name="Colbourne J.K."/>
            <person name="Pfrender M.E."/>
            <person name="Gilbert D."/>
            <person name="Thomas W.K."/>
            <person name="Tucker A."/>
            <person name="Oakley T.H."/>
            <person name="Tokishita S."/>
            <person name="Aerts A."/>
            <person name="Arnold G.J."/>
            <person name="Basu M.K."/>
            <person name="Bauer D.J."/>
            <person name="Caceres C.E."/>
            <person name="Carmel L."/>
            <person name="Casola C."/>
            <person name="Choi J.H."/>
            <person name="Detter J.C."/>
            <person name="Dong Q."/>
            <person name="Dusheyko S."/>
            <person name="Eads B.D."/>
            <person name="Frohlich T."/>
            <person name="Geiler-Samerotte K.A."/>
            <person name="Gerlach D."/>
            <person name="Hatcher P."/>
            <person name="Jogdeo S."/>
            <person name="Krijgsveld J."/>
            <person name="Kriventseva E.V."/>
            <person name="Kultz D."/>
            <person name="Laforsch C."/>
            <person name="Lindquist E."/>
            <person name="Lopez J."/>
            <person name="Manak J.R."/>
            <person name="Muller J."/>
            <person name="Pangilinan J."/>
            <person name="Patwardhan R.P."/>
            <person name="Pitluck S."/>
            <person name="Pritham E.J."/>
            <person name="Rechtsteiner A."/>
            <person name="Rho M."/>
            <person name="Rogozin I.B."/>
            <person name="Sakarya O."/>
            <person name="Salamov A."/>
            <person name="Schaack S."/>
            <person name="Shapiro H."/>
            <person name="Shiga Y."/>
            <person name="Skalitzky C."/>
            <person name="Smith Z."/>
            <person name="Souvorov A."/>
            <person name="Sung W."/>
            <person name="Tang Z."/>
            <person name="Tsuchiya D."/>
            <person name="Tu H."/>
            <person name="Vos H."/>
            <person name="Wang M."/>
            <person name="Wolf Y.I."/>
            <person name="Yamagata H."/>
            <person name="Yamada T."/>
            <person name="Ye Y."/>
            <person name="Shaw J.R."/>
            <person name="Andrews J."/>
            <person name="Crease T.J."/>
            <person name="Tang H."/>
            <person name="Lucas S.M."/>
            <person name="Robertson H.M."/>
            <person name="Bork P."/>
            <person name="Koonin E.V."/>
            <person name="Zdobnov E.M."/>
            <person name="Grigoriev I.V."/>
            <person name="Lynch M."/>
            <person name="Boore J.L."/>
        </authorList>
    </citation>
    <scope>NUCLEOTIDE SEQUENCE [LARGE SCALE GENOMIC DNA]</scope>
</reference>
<feature type="region of interest" description="Disordered" evidence="2">
    <location>
        <begin position="1"/>
        <end position="28"/>
    </location>
</feature>
<accession>E9HN05</accession>
<dbReference type="SUPFAM" id="SSF57756">
    <property type="entry name" value="Retrovirus zinc finger-like domains"/>
    <property type="match status" value="1"/>
</dbReference>
<proteinExistence type="predicted"/>
<dbReference type="PANTHER" id="PTHR33194:SF4">
    <property type="entry name" value="CCHC-TYPE DOMAIN-CONTAINING PROTEIN"/>
    <property type="match status" value="1"/>
</dbReference>
<evidence type="ECO:0000256" key="1">
    <source>
        <dbReference type="PROSITE-ProRule" id="PRU00047"/>
    </source>
</evidence>
<sequence length="289" mass="32872">MSYRDEGAARRAAGQAEPVLGNHGPVDGIRGIRKERDAPIFRGESHEDAVDWLFRYEDVSRYNGWSEDEKTHVFSMHLEGVARRWYLSLLPAPGTFADLRARFLLAFKPPNYDLDLESKLRHQTQEENEPVMTYCHDVIYLCSHVDLYPFLDPARHTSQDFMRLVQVQCQAVLLGSQGVSPPPPSVMLQQPVPGPSNYVTRDELKVLLADEMKEIKGLLSQKSKEGPAWKGANRRQQRQQQGTGTNQEPYKRTHDGRPICFRCQEAGHIGRYCPKTRTEDKQQPSAGNA</sequence>